<dbReference type="Pfam" id="PF18701">
    <property type="entry name" value="DUF5641"/>
    <property type="match status" value="1"/>
</dbReference>
<dbReference type="RefSeq" id="XP_047741014.1">
    <property type="nucleotide sequence ID" value="XM_047885058.1"/>
</dbReference>
<protein>
    <submittedName>
        <fullName evidence="3">Uncharacterized protein LOC125179355</fullName>
    </submittedName>
</protein>
<dbReference type="GeneID" id="125179355"/>
<dbReference type="OrthoDB" id="6379170at2759"/>
<sequence length="401" mass="45761">MHLGTNSTLAAVRNEGFWIPRGRTVVKQVNKSCTICKKFNSIPFKYPKRTDFIGANVNFVRPFMNVGIDYTGHFNVKLGKDHVKMYILLFTCLNVRAVHLELVKSMSSTDFLMAFIRFSNRYGLPNVIFSDNAPTFIQAAQFLKESSSDCEYTAYLSRNNIKHVRIPLYAAWWGSSWERLIRVVKTCLYKSVGRGSLDYFSFLTILSDVQNSINSRPLTYQDPDDLTLPISPNSFVKLGANSSLVFGDTSGPQVPAREELVESLERRDSILQKYRDLWYSDYLLSLRENSRDIHQRDWHDQIKANDIVLISSPTKPRPLWQLGRVVELFRGNDGITRSVEVIRPDRTRGTYAISHLYPMELTALSVPSEPSNDAASPTDTGVRRVRRAAAQRCLEKLKNCD</sequence>
<gene>
    <name evidence="3" type="primary">LOC125179355</name>
</gene>
<evidence type="ECO:0000259" key="1">
    <source>
        <dbReference type="PROSITE" id="PS50994"/>
    </source>
</evidence>
<keyword evidence="2" id="KW-1185">Reference proteome</keyword>
<reference evidence="3" key="1">
    <citation type="submission" date="2025-08" db="UniProtKB">
        <authorList>
            <consortium name="RefSeq"/>
        </authorList>
    </citation>
    <scope>IDENTIFICATION</scope>
</reference>
<dbReference type="PANTHER" id="PTHR47331">
    <property type="entry name" value="PHD-TYPE DOMAIN-CONTAINING PROTEIN"/>
    <property type="match status" value="1"/>
</dbReference>
<dbReference type="PROSITE" id="PS50994">
    <property type="entry name" value="INTEGRASE"/>
    <property type="match status" value="1"/>
</dbReference>
<dbReference type="InterPro" id="IPR012337">
    <property type="entry name" value="RNaseH-like_sf"/>
</dbReference>
<dbReference type="SUPFAM" id="SSF53098">
    <property type="entry name" value="Ribonuclease H-like"/>
    <property type="match status" value="1"/>
</dbReference>
<accession>A0A979FXT9</accession>
<dbReference type="AlphaFoldDB" id="A0A979FXT9"/>
<dbReference type="InterPro" id="IPR040676">
    <property type="entry name" value="DUF5641"/>
</dbReference>
<dbReference type="Proteomes" id="UP000694843">
    <property type="component" value="Unplaced"/>
</dbReference>
<evidence type="ECO:0000313" key="3">
    <source>
        <dbReference type="RefSeq" id="XP_047741014.1"/>
    </source>
</evidence>
<proteinExistence type="predicted"/>
<dbReference type="GO" id="GO:0003676">
    <property type="term" value="F:nucleic acid binding"/>
    <property type="evidence" value="ECO:0007669"/>
    <property type="project" value="InterPro"/>
</dbReference>
<dbReference type="GO" id="GO:0015074">
    <property type="term" value="P:DNA integration"/>
    <property type="evidence" value="ECO:0007669"/>
    <property type="project" value="InterPro"/>
</dbReference>
<dbReference type="Gene3D" id="3.30.420.10">
    <property type="entry name" value="Ribonuclease H-like superfamily/Ribonuclease H"/>
    <property type="match status" value="1"/>
</dbReference>
<evidence type="ECO:0000313" key="2">
    <source>
        <dbReference type="Proteomes" id="UP000694843"/>
    </source>
</evidence>
<dbReference type="InterPro" id="IPR001584">
    <property type="entry name" value="Integrase_cat-core"/>
</dbReference>
<dbReference type="OMA" id="CEYTAYL"/>
<dbReference type="InterPro" id="IPR036397">
    <property type="entry name" value="RNaseH_sf"/>
</dbReference>
<name>A0A979FXT9_HYAAZ</name>
<dbReference type="KEGG" id="hazt:125179355"/>
<organism evidence="2 3">
    <name type="scientific">Hyalella azteca</name>
    <name type="common">Amphipod</name>
    <dbReference type="NCBI Taxonomy" id="294128"/>
    <lineage>
        <taxon>Eukaryota</taxon>
        <taxon>Metazoa</taxon>
        <taxon>Ecdysozoa</taxon>
        <taxon>Arthropoda</taxon>
        <taxon>Crustacea</taxon>
        <taxon>Multicrustacea</taxon>
        <taxon>Malacostraca</taxon>
        <taxon>Eumalacostraca</taxon>
        <taxon>Peracarida</taxon>
        <taxon>Amphipoda</taxon>
        <taxon>Senticaudata</taxon>
        <taxon>Talitrida</taxon>
        <taxon>Talitroidea</taxon>
        <taxon>Hyalellidae</taxon>
        <taxon>Hyalella</taxon>
    </lineage>
</organism>
<feature type="domain" description="Integrase catalytic" evidence="1">
    <location>
        <begin position="58"/>
        <end position="240"/>
    </location>
</feature>